<dbReference type="EMBL" id="CM002291">
    <property type="protein sequence ID" value="ESW24511.1"/>
    <property type="molecule type" value="Genomic_DNA"/>
</dbReference>
<organism evidence="1 2">
    <name type="scientific">Phaseolus vulgaris</name>
    <name type="common">Kidney bean</name>
    <name type="synonym">French bean</name>
    <dbReference type="NCBI Taxonomy" id="3885"/>
    <lineage>
        <taxon>Eukaryota</taxon>
        <taxon>Viridiplantae</taxon>
        <taxon>Streptophyta</taxon>
        <taxon>Embryophyta</taxon>
        <taxon>Tracheophyta</taxon>
        <taxon>Spermatophyta</taxon>
        <taxon>Magnoliopsida</taxon>
        <taxon>eudicotyledons</taxon>
        <taxon>Gunneridae</taxon>
        <taxon>Pentapetalae</taxon>
        <taxon>rosids</taxon>
        <taxon>fabids</taxon>
        <taxon>Fabales</taxon>
        <taxon>Fabaceae</taxon>
        <taxon>Papilionoideae</taxon>
        <taxon>50 kb inversion clade</taxon>
        <taxon>NPAAA clade</taxon>
        <taxon>indigoferoid/millettioid clade</taxon>
        <taxon>Phaseoleae</taxon>
        <taxon>Phaseolus</taxon>
    </lineage>
</organism>
<name>V7C6H0_PHAVU</name>
<proteinExistence type="predicted"/>
<dbReference type="Gramene" id="ESW24511">
    <property type="protein sequence ID" value="ESW24511"/>
    <property type="gene ID" value="PHAVU_004G136900g"/>
</dbReference>
<protein>
    <submittedName>
        <fullName evidence="1">Uncharacterized protein</fullName>
    </submittedName>
</protein>
<keyword evidence="2" id="KW-1185">Reference proteome</keyword>
<gene>
    <name evidence="1" type="ORF">PHAVU_004G136900g</name>
</gene>
<sequence>MLLPSTASLFDLSSMKINLEAELCNTLWYVTYLRKHQINMVDKSCFLFCGGSLQLISNDMTDSVKKFPEKETNAAGATTNSLYEEFEP</sequence>
<accession>V7C6H0</accession>
<dbReference type="Proteomes" id="UP000000226">
    <property type="component" value="Chromosome 4"/>
</dbReference>
<dbReference type="AlphaFoldDB" id="V7C6H0"/>
<evidence type="ECO:0000313" key="2">
    <source>
        <dbReference type="Proteomes" id="UP000000226"/>
    </source>
</evidence>
<evidence type="ECO:0000313" key="1">
    <source>
        <dbReference type="EMBL" id="ESW24511.1"/>
    </source>
</evidence>
<reference evidence="2" key="1">
    <citation type="journal article" date="2014" name="Nat. Genet.">
        <title>A reference genome for common bean and genome-wide analysis of dual domestications.</title>
        <authorList>
            <person name="Schmutz J."/>
            <person name="McClean P.E."/>
            <person name="Mamidi S."/>
            <person name="Wu G.A."/>
            <person name="Cannon S.B."/>
            <person name="Grimwood J."/>
            <person name="Jenkins J."/>
            <person name="Shu S."/>
            <person name="Song Q."/>
            <person name="Chavarro C."/>
            <person name="Torres-Torres M."/>
            <person name="Geffroy V."/>
            <person name="Moghaddam S.M."/>
            <person name="Gao D."/>
            <person name="Abernathy B."/>
            <person name="Barry K."/>
            <person name="Blair M."/>
            <person name="Brick M.A."/>
            <person name="Chovatia M."/>
            <person name="Gepts P."/>
            <person name="Goodstein D.M."/>
            <person name="Gonzales M."/>
            <person name="Hellsten U."/>
            <person name="Hyten D.L."/>
            <person name="Jia G."/>
            <person name="Kelly J.D."/>
            <person name="Kudrna D."/>
            <person name="Lee R."/>
            <person name="Richard M.M."/>
            <person name="Miklas P.N."/>
            <person name="Osorno J.M."/>
            <person name="Rodrigues J."/>
            <person name="Thareau V."/>
            <person name="Urrea C.A."/>
            <person name="Wang M."/>
            <person name="Yu Y."/>
            <person name="Zhang M."/>
            <person name="Wing R.A."/>
            <person name="Cregan P.B."/>
            <person name="Rokhsar D.S."/>
            <person name="Jackson S.A."/>
        </authorList>
    </citation>
    <scope>NUCLEOTIDE SEQUENCE [LARGE SCALE GENOMIC DNA]</scope>
    <source>
        <strain evidence="2">cv. G19833</strain>
    </source>
</reference>